<sequence>MADWGVLLTTDNGAPFITPQSIPLALYSKKSVTFSGGIIITETFPAGRPVIPFVCCTVSCCTSYTVSGNACTVTFANAAGQGTAHVYFFTIFPQTLPDWGIAVWDEKGTCILTNETRVLTDIESIGTSGSDATGGFNINTTRTGKYGIVPSMSGLVTGVISSGGTRPYSSQYFFCATWNGNSTVITSATTNGPPPSGTINVVYHNMRNQVYALNLASYD</sequence>
<evidence type="ECO:0000313" key="1">
    <source>
        <dbReference type="EMBL" id="MDR9892865.1"/>
    </source>
</evidence>
<gene>
    <name evidence="1" type="ORF">O7047_21845</name>
</gene>
<evidence type="ECO:0000313" key="2">
    <source>
        <dbReference type="Proteomes" id="UP001248822"/>
    </source>
</evidence>
<comment type="caution">
    <text evidence="1">The sequence shown here is derived from an EMBL/GenBank/DDBJ whole genome shotgun (WGS) entry which is preliminary data.</text>
</comment>
<dbReference type="Proteomes" id="UP001248822">
    <property type="component" value="Unassembled WGS sequence"/>
</dbReference>
<dbReference type="RefSeq" id="WP_058662505.1">
    <property type="nucleotide sequence ID" value="NZ_JAQGEC010000032.1"/>
</dbReference>
<dbReference type="AlphaFoldDB" id="A0AAE4DS02"/>
<name>A0AAE4DS02_9ENTR</name>
<reference evidence="1" key="1">
    <citation type="submission" date="2022-12" db="EMBL/GenBank/DDBJ databases">
        <title>NDM-1 containing novel ST 2018 Pseudenterobacter timonensis.</title>
        <authorList>
            <person name="Halder G."/>
            <person name="Mandal S."/>
            <person name="Dutta S."/>
        </authorList>
    </citation>
    <scope>NUCLEOTIDE SEQUENCE</scope>
    <source>
        <strain evidence="1">CNCI147</strain>
    </source>
</reference>
<protein>
    <submittedName>
        <fullName evidence="1">Uncharacterized protein</fullName>
    </submittedName>
</protein>
<dbReference type="EMBL" id="JAQGEC010000032">
    <property type="protein sequence ID" value="MDR9892865.1"/>
    <property type="molecule type" value="Genomic_DNA"/>
</dbReference>
<proteinExistence type="predicted"/>
<accession>A0AAE4DS02</accession>
<organism evidence="1 2">
    <name type="scientific">Pseudenterobacter timonensis</name>
    <dbReference type="NCBI Taxonomy" id="1755099"/>
    <lineage>
        <taxon>Bacteria</taxon>
        <taxon>Pseudomonadati</taxon>
        <taxon>Pseudomonadota</taxon>
        <taxon>Gammaproteobacteria</taxon>
        <taxon>Enterobacterales</taxon>
        <taxon>Enterobacteriaceae</taxon>
        <taxon>Pseudenterobacter</taxon>
    </lineage>
</organism>